<comment type="caution">
    <text evidence="2">The sequence shown here is derived from an EMBL/GenBank/DDBJ whole genome shotgun (WGS) entry which is preliminary data.</text>
</comment>
<keyword evidence="3" id="KW-1185">Reference proteome</keyword>
<evidence type="ECO:0000313" key="2">
    <source>
        <dbReference type="EMBL" id="MDQ4213766.1"/>
    </source>
</evidence>
<dbReference type="RefSeq" id="WP_308488702.1">
    <property type="nucleotide sequence ID" value="NZ_JAVFCB010000003.1"/>
</dbReference>
<keyword evidence="1" id="KW-0472">Membrane</keyword>
<protein>
    <submittedName>
        <fullName evidence="2">Uncharacterized protein</fullName>
    </submittedName>
</protein>
<gene>
    <name evidence="2" type="ORF">RBR11_07540</name>
</gene>
<organism evidence="2 3">
    <name type="scientific">Microbacterium capsulatum</name>
    <dbReference type="NCBI Taxonomy" id="3041921"/>
    <lineage>
        <taxon>Bacteria</taxon>
        <taxon>Bacillati</taxon>
        <taxon>Actinomycetota</taxon>
        <taxon>Actinomycetes</taxon>
        <taxon>Micrococcales</taxon>
        <taxon>Microbacteriaceae</taxon>
        <taxon>Microbacterium</taxon>
    </lineage>
</organism>
<keyword evidence="1" id="KW-0812">Transmembrane</keyword>
<accession>A0ABU0XF75</accession>
<name>A0ABU0XF75_9MICO</name>
<reference evidence="2 3" key="1">
    <citation type="submission" date="2023-08" db="EMBL/GenBank/DDBJ databases">
        <title>Microbacterium sp. nov., isolated from a waste landfill.</title>
        <authorList>
            <person name="Wen W."/>
        </authorList>
    </citation>
    <scope>NUCLEOTIDE SEQUENCE [LARGE SCALE GENOMIC DNA]</scope>
    <source>
        <strain evidence="2 3">ASV81</strain>
    </source>
</reference>
<sequence>MGLIWGLLELLVKLMVLTSWFTVLLVVGLGWLLVALVQVCMRRRVSPFPRGFSRTTSQLVRWLL</sequence>
<evidence type="ECO:0000256" key="1">
    <source>
        <dbReference type="SAM" id="Phobius"/>
    </source>
</evidence>
<dbReference type="EMBL" id="JAVFCB010000003">
    <property type="protein sequence ID" value="MDQ4213766.1"/>
    <property type="molecule type" value="Genomic_DNA"/>
</dbReference>
<feature type="transmembrane region" description="Helical" evidence="1">
    <location>
        <begin position="20"/>
        <end position="41"/>
    </location>
</feature>
<keyword evidence="1" id="KW-1133">Transmembrane helix</keyword>
<dbReference type="Proteomes" id="UP001230289">
    <property type="component" value="Unassembled WGS sequence"/>
</dbReference>
<evidence type="ECO:0000313" key="3">
    <source>
        <dbReference type="Proteomes" id="UP001230289"/>
    </source>
</evidence>
<proteinExistence type="predicted"/>